<evidence type="ECO:0000313" key="3">
    <source>
        <dbReference type="Proteomes" id="UP000605846"/>
    </source>
</evidence>
<protein>
    <recommendedName>
        <fullName evidence="1">MACPF domain-containing protein</fullName>
    </recommendedName>
</protein>
<reference evidence="2" key="1">
    <citation type="submission" date="2020-01" db="EMBL/GenBank/DDBJ databases">
        <title>Genome Sequencing of Three Apophysomyces-Like Fungal Strains Confirms a Novel Fungal Genus in the Mucoromycota with divergent Burkholderia-like Endosymbiotic Bacteria.</title>
        <authorList>
            <person name="Stajich J.E."/>
            <person name="Macias A.M."/>
            <person name="Carter-House D."/>
            <person name="Lovett B."/>
            <person name="Kasson L.R."/>
            <person name="Berry K."/>
            <person name="Grigoriev I."/>
            <person name="Chang Y."/>
            <person name="Spatafora J."/>
            <person name="Kasson M.T."/>
        </authorList>
    </citation>
    <scope>NUCLEOTIDE SEQUENCE</scope>
    <source>
        <strain evidence="2">NRRL A-21654</strain>
    </source>
</reference>
<dbReference type="AlphaFoldDB" id="A0A8H7EUL2"/>
<feature type="domain" description="MACPF" evidence="1">
    <location>
        <begin position="1"/>
        <end position="293"/>
    </location>
</feature>
<name>A0A8H7EUL2_9FUNG</name>
<comment type="caution">
    <text evidence="2">The sequence shown here is derived from an EMBL/GenBank/DDBJ whole genome shotgun (WGS) entry which is preliminary data.</text>
</comment>
<dbReference type="InterPro" id="IPR020864">
    <property type="entry name" value="MACPF"/>
</dbReference>
<evidence type="ECO:0000259" key="1">
    <source>
        <dbReference type="PROSITE" id="PS51412"/>
    </source>
</evidence>
<dbReference type="OrthoDB" id="2409217at2759"/>
<sequence length="475" mass="54590">MSQDGTEEWRKCLLFNGQLAPEEAIKPIDEEDYTKLLTRSNRMEYIDEIKVSTTELVNYQSFDADFRLNLLPEIAMFKAGANIGFRRTRCNSSASRSEIHRSVLYLSCAELSLSRALVEPTASFKTDVEKALQETSNNKQRQALQEVFKRYGFLYASKIFIGGRITYDHVKATTSEERSKNNHGNAGFFAGAENVGASSRISRTALKSKILNYLQQNKHVEIIGGGLSQVINLESDVDKWLESIKENPKIIRYTDIQPIYNLLGENQRQRIKTLYEDASNVDTVRYNHPLNMKHRTHLGPFSLEEAGPINHLGRVLLASKPLTARPVSIELIRKASRYYPEDPYIRYGDVISIRVTGEESHGFLHTVPTKIKRKLGGTDYIMTSVYPSQDSHNLQREWIIESADRQERDLDDHASMTTKDFVRNDDVVFLRSRLNEQYFLCLASSSFRIWKKRRHVAAKLRFATDDEEARWTFSL</sequence>
<evidence type="ECO:0000313" key="2">
    <source>
        <dbReference type="EMBL" id="KAF7732367.1"/>
    </source>
</evidence>
<dbReference type="PROSITE" id="PS51412">
    <property type="entry name" value="MACPF_2"/>
    <property type="match status" value="1"/>
</dbReference>
<dbReference type="Proteomes" id="UP000605846">
    <property type="component" value="Unassembled WGS sequence"/>
</dbReference>
<dbReference type="Pfam" id="PF01823">
    <property type="entry name" value="MACPF"/>
    <property type="match status" value="1"/>
</dbReference>
<keyword evidence="3" id="KW-1185">Reference proteome</keyword>
<accession>A0A8H7EUL2</accession>
<proteinExistence type="predicted"/>
<dbReference type="EMBL" id="JABAYA010000003">
    <property type="protein sequence ID" value="KAF7732367.1"/>
    <property type="molecule type" value="Genomic_DNA"/>
</dbReference>
<gene>
    <name evidence="2" type="ORF">EC973_005263</name>
</gene>
<organism evidence="2 3">
    <name type="scientific">Apophysomyces ossiformis</name>
    <dbReference type="NCBI Taxonomy" id="679940"/>
    <lineage>
        <taxon>Eukaryota</taxon>
        <taxon>Fungi</taxon>
        <taxon>Fungi incertae sedis</taxon>
        <taxon>Mucoromycota</taxon>
        <taxon>Mucoromycotina</taxon>
        <taxon>Mucoromycetes</taxon>
        <taxon>Mucorales</taxon>
        <taxon>Mucorineae</taxon>
        <taxon>Mucoraceae</taxon>
        <taxon>Apophysomyces</taxon>
    </lineage>
</organism>